<dbReference type="Gene3D" id="3.30.730.10">
    <property type="entry name" value="AP2/ERF domain"/>
    <property type="match status" value="2"/>
</dbReference>
<dbReference type="GO" id="GO:0005634">
    <property type="term" value="C:nucleus"/>
    <property type="evidence" value="ECO:0007669"/>
    <property type="project" value="UniProtKB-SubCell"/>
</dbReference>
<comment type="subcellular location">
    <subcellularLocation>
        <location evidence="1">Nucleus</location>
    </subcellularLocation>
</comment>
<evidence type="ECO:0000313" key="9">
    <source>
        <dbReference type="Proteomes" id="UP000634136"/>
    </source>
</evidence>
<keyword evidence="2" id="KW-0805">Transcription regulation</keyword>
<keyword evidence="3" id="KW-0238">DNA-binding</keyword>
<dbReference type="SMART" id="SM00380">
    <property type="entry name" value="AP2"/>
    <property type="match status" value="2"/>
</dbReference>
<dbReference type="EMBL" id="JAAIUW010000009">
    <property type="protein sequence ID" value="KAF7817416.1"/>
    <property type="molecule type" value="Genomic_DNA"/>
</dbReference>
<proteinExistence type="predicted"/>
<evidence type="ECO:0000256" key="1">
    <source>
        <dbReference type="ARBA" id="ARBA00004123"/>
    </source>
</evidence>
<dbReference type="GO" id="GO:0003677">
    <property type="term" value="F:DNA binding"/>
    <property type="evidence" value="ECO:0007669"/>
    <property type="project" value="UniProtKB-KW"/>
</dbReference>
<dbReference type="FunFam" id="3.30.730.10:FF:000003">
    <property type="entry name" value="AP2-like ethylene-responsive transcription factor ANT"/>
    <property type="match status" value="1"/>
</dbReference>
<evidence type="ECO:0000256" key="4">
    <source>
        <dbReference type="ARBA" id="ARBA00023163"/>
    </source>
</evidence>
<evidence type="ECO:0000256" key="3">
    <source>
        <dbReference type="ARBA" id="ARBA00023125"/>
    </source>
</evidence>
<dbReference type="GO" id="GO:0003700">
    <property type="term" value="F:DNA-binding transcription factor activity"/>
    <property type="evidence" value="ECO:0007669"/>
    <property type="project" value="InterPro"/>
</dbReference>
<dbReference type="Proteomes" id="UP000634136">
    <property type="component" value="Unassembled WGS sequence"/>
</dbReference>
<feature type="domain" description="AP2/ERF" evidence="7">
    <location>
        <begin position="203"/>
        <end position="267"/>
    </location>
</feature>
<name>A0A834WFH8_9FABA</name>
<reference evidence="8" key="1">
    <citation type="submission" date="2020-09" db="EMBL/GenBank/DDBJ databases">
        <title>Genome-Enabled Discovery of Anthraquinone Biosynthesis in Senna tora.</title>
        <authorList>
            <person name="Kang S.-H."/>
            <person name="Pandey R.P."/>
            <person name="Lee C.-M."/>
            <person name="Sim J.-S."/>
            <person name="Jeong J.-T."/>
            <person name="Choi B.-S."/>
            <person name="Jung M."/>
            <person name="Ginzburg D."/>
            <person name="Zhao K."/>
            <person name="Won S.Y."/>
            <person name="Oh T.-J."/>
            <person name="Yu Y."/>
            <person name="Kim N.-H."/>
            <person name="Lee O.R."/>
            <person name="Lee T.-H."/>
            <person name="Bashyal P."/>
            <person name="Kim T.-S."/>
            <person name="Lee W.-H."/>
            <person name="Kawkins C."/>
            <person name="Kim C.-K."/>
            <person name="Kim J.S."/>
            <person name="Ahn B.O."/>
            <person name="Rhee S.Y."/>
            <person name="Sohng J.K."/>
        </authorList>
    </citation>
    <scope>NUCLEOTIDE SEQUENCE</scope>
    <source>
        <tissue evidence="8">Leaf</tissue>
    </source>
</reference>
<dbReference type="CDD" id="cd00018">
    <property type="entry name" value="AP2"/>
    <property type="match status" value="1"/>
</dbReference>
<evidence type="ECO:0000313" key="8">
    <source>
        <dbReference type="EMBL" id="KAF7817416.1"/>
    </source>
</evidence>
<accession>A0A834WFH8</accession>
<dbReference type="SUPFAM" id="SSF54171">
    <property type="entry name" value="DNA-binding domain"/>
    <property type="match status" value="1"/>
</dbReference>
<sequence length="293" mass="33085">MRLGVATIQNQFQEIETWDPSHLATLYLCPNSHPTMCPLMSYDVGENTALIASHFPLSAMPLKSDGSLGIMEALGRSRCRKAEDGLYYSQTQTNATTNVNILQSHQQPLLQSEKRPSAPKLPYNLPLPAKSNHRSSQYRGVTRHRWTGRYEAHLWDNTCKKQGQTKKGRQGGYDKEEKAARAYDLAALKYWGPSTHTNFALENYQAEMEEMKNMNRQEYVAHLRRKSSGFSRGASMYRGVTSEELAAEAYDIAAIRFRGVNAVTNFDTCGELGIPYHPESNDFIALLNEIEVE</sequence>
<protein>
    <submittedName>
        <fullName evidence="8">AP2-like ethylene-responsive transcription factor ANT</fullName>
    </submittedName>
</protein>
<dbReference type="InterPro" id="IPR016177">
    <property type="entry name" value="DNA-bd_dom_sf"/>
</dbReference>
<dbReference type="InterPro" id="IPR001471">
    <property type="entry name" value="AP2/ERF_dom"/>
</dbReference>
<dbReference type="PANTHER" id="PTHR32467">
    <property type="entry name" value="AP2-LIKE ETHYLENE-RESPONSIVE TRANSCRIPTION FACTOR"/>
    <property type="match status" value="1"/>
</dbReference>
<dbReference type="AlphaFoldDB" id="A0A834WFH8"/>
<feature type="domain" description="AP2/ERF" evidence="7">
    <location>
        <begin position="137"/>
        <end position="200"/>
    </location>
</feature>
<dbReference type="PROSITE" id="PS51032">
    <property type="entry name" value="AP2_ERF"/>
    <property type="match status" value="2"/>
</dbReference>
<dbReference type="PANTHER" id="PTHR32467:SF157">
    <property type="entry name" value="AP2-LIKE ETHYLENE-RESPONSIVE TRANSCRIPTION FACTOR CRL5"/>
    <property type="match status" value="1"/>
</dbReference>
<keyword evidence="9" id="KW-1185">Reference proteome</keyword>
<keyword evidence="5" id="KW-0539">Nucleus</keyword>
<comment type="caution">
    <text evidence="8">The sequence shown here is derived from an EMBL/GenBank/DDBJ whole genome shotgun (WGS) entry which is preliminary data.</text>
</comment>
<dbReference type="OrthoDB" id="207175at2759"/>
<keyword evidence="4" id="KW-0804">Transcription</keyword>
<dbReference type="PRINTS" id="PR00367">
    <property type="entry name" value="ETHRSPELEMNT"/>
</dbReference>
<evidence type="ECO:0000259" key="7">
    <source>
        <dbReference type="PROSITE" id="PS51032"/>
    </source>
</evidence>
<dbReference type="Pfam" id="PF00847">
    <property type="entry name" value="AP2"/>
    <property type="match status" value="1"/>
</dbReference>
<organism evidence="8 9">
    <name type="scientific">Senna tora</name>
    <dbReference type="NCBI Taxonomy" id="362788"/>
    <lineage>
        <taxon>Eukaryota</taxon>
        <taxon>Viridiplantae</taxon>
        <taxon>Streptophyta</taxon>
        <taxon>Embryophyta</taxon>
        <taxon>Tracheophyta</taxon>
        <taxon>Spermatophyta</taxon>
        <taxon>Magnoliopsida</taxon>
        <taxon>eudicotyledons</taxon>
        <taxon>Gunneridae</taxon>
        <taxon>Pentapetalae</taxon>
        <taxon>rosids</taxon>
        <taxon>fabids</taxon>
        <taxon>Fabales</taxon>
        <taxon>Fabaceae</taxon>
        <taxon>Caesalpinioideae</taxon>
        <taxon>Cassia clade</taxon>
        <taxon>Senna</taxon>
    </lineage>
</organism>
<evidence type="ECO:0000256" key="6">
    <source>
        <dbReference type="SAM" id="MobiDB-lite"/>
    </source>
</evidence>
<dbReference type="InterPro" id="IPR036955">
    <property type="entry name" value="AP2/ERF_dom_sf"/>
</dbReference>
<gene>
    <name evidence="8" type="ORF">G2W53_031385</name>
</gene>
<feature type="region of interest" description="Disordered" evidence="6">
    <location>
        <begin position="112"/>
        <end position="139"/>
    </location>
</feature>
<evidence type="ECO:0000256" key="5">
    <source>
        <dbReference type="ARBA" id="ARBA00023242"/>
    </source>
</evidence>
<evidence type="ECO:0000256" key="2">
    <source>
        <dbReference type="ARBA" id="ARBA00023015"/>
    </source>
</evidence>